<dbReference type="EMBL" id="JRKN01000001">
    <property type="protein sequence ID" value="KGJ06754.1"/>
    <property type="molecule type" value="Genomic_DNA"/>
</dbReference>
<dbReference type="AlphaFoldDB" id="A0A099F8A3"/>
<evidence type="ECO:0000313" key="4">
    <source>
        <dbReference type="Proteomes" id="UP000182312"/>
    </source>
</evidence>
<dbReference type="Proteomes" id="UP000182312">
    <property type="component" value="Unassembled WGS sequence"/>
</dbReference>
<keyword evidence="3" id="KW-1185">Reference proteome</keyword>
<evidence type="ECO:0000313" key="2">
    <source>
        <dbReference type="EMBL" id="SFA41787.1"/>
    </source>
</evidence>
<accession>A0A099F8A3</accession>
<reference evidence="2 4" key="3">
    <citation type="submission" date="2016-10" db="EMBL/GenBank/DDBJ databases">
        <authorList>
            <person name="de Groot N.N."/>
        </authorList>
    </citation>
    <scope>NUCLEOTIDE SEQUENCE [LARGE SCALE GENOMIC DNA]</scope>
    <source>
        <strain evidence="2 4">CGMCC 1.6117</strain>
    </source>
</reference>
<dbReference type="RefSeq" id="WP_036737931.1">
    <property type="nucleotide sequence ID" value="NZ_FOJO01000002.1"/>
</dbReference>
<organism evidence="1 3">
    <name type="scientific">Paracoccus halophilus</name>
    <dbReference type="NCBI Taxonomy" id="376733"/>
    <lineage>
        <taxon>Bacteria</taxon>
        <taxon>Pseudomonadati</taxon>
        <taxon>Pseudomonadota</taxon>
        <taxon>Alphaproteobacteria</taxon>
        <taxon>Rhodobacterales</taxon>
        <taxon>Paracoccaceae</taxon>
        <taxon>Paracoccus</taxon>
    </lineage>
</organism>
<protein>
    <submittedName>
        <fullName evidence="1">Uncharacterized protein</fullName>
    </submittedName>
</protein>
<gene>
    <name evidence="1" type="ORF">IT41_00835</name>
    <name evidence="2" type="ORF">SAMN04487972_102192</name>
</gene>
<name>A0A099F8A3_9RHOB</name>
<reference evidence="1 3" key="1">
    <citation type="submission" date="2014-09" db="EMBL/GenBank/DDBJ databases">
        <authorList>
            <person name="McGinnis J.M."/>
            <person name="Wolfgang W.J."/>
        </authorList>
    </citation>
    <scope>NUCLEOTIDE SEQUENCE [LARGE SCALE GENOMIC DNA]</scope>
    <source>
        <strain evidence="1 3">JCM 14014</strain>
    </source>
</reference>
<evidence type="ECO:0000313" key="1">
    <source>
        <dbReference type="EMBL" id="KGJ06754.1"/>
    </source>
</evidence>
<proteinExistence type="predicted"/>
<dbReference type="EMBL" id="FOJO01000002">
    <property type="protein sequence ID" value="SFA41787.1"/>
    <property type="molecule type" value="Genomic_DNA"/>
</dbReference>
<reference evidence="1 3" key="2">
    <citation type="submission" date="2014-10" db="EMBL/GenBank/DDBJ databases">
        <title>Paracoccus sanguinis sp. nov., isolated from clinical specimens of New York State patients.</title>
        <authorList>
            <person name="Mingle L.A."/>
            <person name="Cole J.A."/>
            <person name="Lapierre P."/>
            <person name="Musser K.A."/>
        </authorList>
    </citation>
    <scope>NUCLEOTIDE SEQUENCE [LARGE SCALE GENOMIC DNA]</scope>
    <source>
        <strain evidence="1 3">JCM 14014</strain>
    </source>
</reference>
<dbReference type="Proteomes" id="UP000029846">
    <property type="component" value="Unassembled WGS sequence"/>
</dbReference>
<sequence>MTTSEAPSASTEQLTTQAAVDDLTMAMEFLGTTIRHVVAPVPDMEEVYCHLRWARSLVQSVERSLDLPTGHLPPEDATA</sequence>
<evidence type="ECO:0000313" key="3">
    <source>
        <dbReference type="Proteomes" id="UP000029846"/>
    </source>
</evidence>